<feature type="region of interest" description="Disordered" evidence="16">
    <location>
        <begin position="108"/>
        <end position="149"/>
    </location>
</feature>
<keyword evidence="13 18" id="KW-0378">Hydrolase</keyword>
<feature type="compositionally biased region" description="Low complexity" evidence="16">
    <location>
        <begin position="126"/>
        <end position="135"/>
    </location>
</feature>
<evidence type="ECO:0000256" key="7">
    <source>
        <dbReference type="ARBA" id="ARBA00022555"/>
    </source>
</evidence>
<evidence type="ECO:0000256" key="14">
    <source>
        <dbReference type="ARBA" id="ARBA00022842"/>
    </source>
</evidence>
<evidence type="ECO:0000259" key="17">
    <source>
        <dbReference type="SMART" id="SM00316"/>
    </source>
</evidence>
<dbReference type="SUPFAM" id="SSF50249">
    <property type="entry name" value="Nucleic acid-binding proteins"/>
    <property type="match status" value="1"/>
</dbReference>
<evidence type="ECO:0000256" key="2">
    <source>
        <dbReference type="ARBA" id="ARBA00004496"/>
    </source>
</evidence>
<name>A0A143PSF2_LUTPR</name>
<evidence type="ECO:0000256" key="15">
    <source>
        <dbReference type="ARBA" id="ARBA00022884"/>
    </source>
</evidence>
<keyword evidence="9" id="KW-0540">Nuclease</keyword>
<keyword evidence="10" id="KW-0479">Metal-binding</keyword>
<evidence type="ECO:0000256" key="5">
    <source>
        <dbReference type="ARBA" id="ARBA00022490"/>
    </source>
</evidence>
<dbReference type="InterPro" id="IPR003029">
    <property type="entry name" value="S1_domain"/>
</dbReference>
<dbReference type="GO" id="GO:0016787">
    <property type="term" value="F:hydrolase activity"/>
    <property type="evidence" value="ECO:0007669"/>
    <property type="project" value="UniProtKB-KW"/>
</dbReference>
<dbReference type="SMART" id="SM00316">
    <property type="entry name" value="S1"/>
    <property type="match status" value="1"/>
</dbReference>
<organism evidence="18 19">
    <name type="scientific">Luteitalea pratensis</name>
    <dbReference type="NCBI Taxonomy" id="1855912"/>
    <lineage>
        <taxon>Bacteria</taxon>
        <taxon>Pseudomonadati</taxon>
        <taxon>Acidobacteriota</taxon>
        <taxon>Vicinamibacteria</taxon>
        <taxon>Vicinamibacterales</taxon>
        <taxon>Vicinamibacteraceae</taxon>
        <taxon>Luteitalea</taxon>
    </lineage>
</organism>
<keyword evidence="11" id="KW-0699">rRNA-binding</keyword>
<keyword evidence="7" id="KW-0820">tRNA-binding</keyword>
<evidence type="ECO:0000256" key="16">
    <source>
        <dbReference type="SAM" id="MobiDB-lite"/>
    </source>
</evidence>
<evidence type="ECO:0000256" key="13">
    <source>
        <dbReference type="ARBA" id="ARBA00022801"/>
    </source>
</evidence>
<evidence type="ECO:0000256" key="11">
    <source>
        <dbReference type="ARBA" id="ARBA00022730"/>
    </source>
</evidence>
<dbReference type="AlphaFoldDB" id="A0A143PSF2"/>
<evidence type="ECO:0000256" key="6">
    <source>
        <dbReference type="ARBA" id="ARBA00022552"/>
    </source>
</evidence>
<dbReference type="GO" id="GO:0000049">
    <property type="term" value="F:tRNA binding"/>
    <property type="evidence" value="ECO:0007669"/>
    <property type="project" value="UniProtKB-KW"/>
</dbReference>
<evidence type="ECO:0000256" key="4">
    <source>
        <dbReference type="ARBA" id="ARBA00017719"/>
    </source>
</evidence>
<dbReference type="NCBIfam" id="TIGR00757">
    <property type="entry name" value="RNaseEG"/>
    <property type="match status" value="1"/>
</dbReference>
<keyword evidence="6" id="KW-0698">rRNA processing</keyword>
<dbReference type="GO" id="GO:0019843">
    <property type="term" value="F:rRNA binding"/>
    <property type="evidence" value="ECO:0007669"/>
    <property type="project" value="UniProtKB-KW"/>
</dbReference>
<keyword evidence="19" id="KW-1185">Reference proteome</keyword>
<dbReference type="InterPro" id="IPR048583">
    <property type="entry name" value="RNase_E_G_thioredoxin-like"/>
</dbReference>
<evidence type="ECO:0000256" key="1">
    <source>
        <dbReference type="ARBA" id="ARBA00001946"/>
    </source>
</evidence>
<keyword evidence="5" id="KW-0963">Cytoplasm</keyword>
<dbReference type="GO" id="GO:0004540">
    <property type="term" value="F:RNA nuclease activity"/>
    <property type="evidence" value="ECO:0007669"/>
    <property type="project" value="InterPro"/>
</dbReference>
<evidence type="ECO:0000256" key="9">
    <source>
        <dbReference type="ARBA" id="ARBA00022722"/>
    </source>
</evidence>
<dbReference type="InterPro" id="IPR019307">
    <property type="entry name" value="RNA-bd_AU-1/RNase_E/G"/>
</dbReference>
<dbReference type="GO" id="GO:0008033">
    <property type="term" value="P:tRNA processing"/>
    <property type="evidence" value="ECO:0007669"/>
    <property type="project" value="UniProtKB-KW"/>
</dbReference>
<dbReference type="STRING" id="1855912.LuPra_04772"/>
<dbReference type="PANTHER" id="PTHR30001">
    <property type="entry name" value="RIBONUCLEASE"/>
    <property type="match status" value="1"/>
</dbReference>
<dbReference type="Proteomes" id="UP000076079">
    <property type="component" value="Chromosome"/>
</dbReference>
<comment type="subcellular location">
    <subcellularLocation>
        <location evidence="2">Cytoplasm</location>
    </subcellularLocation>
</comment>
<evidence type="ECO:0000313" key="19">
    <source>
        <dbReference type="Proteomes" id="UP000076079"/>
    </source>
</evidence>
<protein>
    <recommendedName>
        <fullName evidence="4">Ribonuclease G</fullName>
    </recommendedName>
</protein>
<sequence length="556" mass="61960">MAPGACGMTKEMIVSATDRETAVAILEDDQVVEFFMERERQQGVVGNVYKGRVSKVLPGMQSSFIDLGLERDGFLYVSDVITPAEALEDDPDEPSIPADDVAAGLVAQADDGDGPDETGADGGEARGANGEAAGVAGKGGDRRQRQERAAQPNIEDLLKEGQDVLVQVVKEPIGTKGARITSHVTIPGRFLVFMPTVDHIGVSRKIESREERARLRGIVRQFREAHAFNGGVIIRTAAANRPDADILGDLEYFHQVWKEIKHKSETQRAPAVIYREQSLVAKLLRDLLTDEFSVIRIDSADEHRRVTALVERIMPAMLPRVKLYTRDYPIFEEYGVRTEIDKALRSKVWLKSGGYIVINQTEALVAIDVNTGRYVGKKTTGRLEDTILKTNMEAVKEIVRQLRLRDMGGIVVLDFIDMEDKKNRQKVFQTLEQELRRDRAPSKAIQVSDFGLIIITRKRVKQSLERLMTDTCPYCTGTGTIKSSATVCQEILNEMRKVGNDLDGRGVLLRVNPEIAEALQGDERGVLREVEQVVGRKVTVRPDAYLHHEQFDVMSL</sequence>
<gene>
    <name evidence="18" type="primary">rng</name>
    <name evidence="18" type="ORF">LuPra_04772</name>
</gene>
<dbReference type="CDD" id="cd04453">
    <property type="entry name" value="S1_RNase_E"/>
    <property type="match status" value="1"/>
</dbReference>
<dbReference type="EMBL" id="CP015136">
    <property type="protein sequence ID" value="AMY11522.1"/>
    <property type="molecule type" value="Genomic_DNA"/>
</dbReference>
<keyword evidence="8" id="KW-0819">tRNA processing</keyword>
<feature type="domain" description="S1 motif" evidence="17">
    <location>
        <begin position="44"/>
        <end position="183"/>
    </location>
</feature>
<dbReference type="Gene3D" id="3.40.1260.20">
    <property type="entry name" value="Ribonuclease E, catalytic domain"/>
    <property type="match status" value="1"/>
</dbReference>
<evidence type="ECO:0000256" key="3">
    <source>
        <dbReference type="ARBA" id="ARBA00005663"/>
    </source>
</evidence>
<keyword evidence="12" id="KW-0255">Endonuclease</keyword>
<evidence type="ECO:0000313" key="18">
    <source>
        <dbReference type="EMBL" id="AMY11522.1"/>
    </source>
</evidence>
<dbReference type="GO" id="GO:0006364">
    <property type="term" value="P:rRNA processing"/>
    <property type="evidence" value="ECO:0007669"/>
    <property type="project" value="UniProtKB-KW"/>
</dbReference>
<dbReference type="Pfam" id="PF20833">
    <property type="entry name" value="RNase_E_G_Thio"/>
    <property type="match status" value="1"/>
</dbReference>
<dbReference type="GO" id="GO:0005737">
    <property type="term" value="C:cytoplasm"/>
    <property type="evidence" value="ECO:0007669"/>
    <property type="project" value="UniProtKB-SubCell"/>
</dbReference>
<dbReference type="GO" id="GO:0046872">
    <property type="term" value="F:metal ion binding"/>
    <property type="evidence" value="ECO:0007669"/>
    <property type="project" value="UniProtKB-KW"/>
</dbReference>
<dbReference type="Pfam" id="PF10150">
    <property type="entry name" value="RNase_E_G"/>
    <property type="match status" value="1"/>
</dbReference>
<reference evidence="19" key="2">
    <citation type="submission" date="2016-04" db="EMBL/GenBank/DDBJ databases">
        <title>First Complete Genome Sequence of a Subdivision 6 Acidobacterium.</title>
        <authorList>
            <person name="Huang S."/>
            <person name="Vieira S."/>
            <person name="Bunk B."/>
            <person name="Riedel T."/>
            <person name="Sproeer C."/>
            <person name="Overmann J."/>
        </authorList>
    </citation>
    <scope>NUCLEOTIDE SEQUENCE [LARGE SCALE GENOMIC DNA]</scope>
    <source>
        <strain evidence="19">DSM 100886 HEG_-6_39</strain>
    </source>
</reference>
<dbReference type="PATRIC" id="fig|1813736.3.peg.5030"/>
<evidence type="ECO:0000256" key="12">
    <source>
        <dbReference type="ARBA" id="ARBA00022759"/>
    </source>
</evidence>
<proteinExistence type="inferred from homology"/>
<comment type="cofactor">
    <cofactor evidence="1">
        <name>Mg(2+)</name>
        <dbReference type="ChEBI" id="CHEBI:18420"/>
    </cofactor>
</comment>
<keyword evidence="15" id="KW-0694">RNA-binding</keyword>
<feature type="compositionally biased region" description="Acidic residues" evidence="16">
    <location>
        <begin position="110"/>
        <end position="119"/>
    </location>
</feature>
<dbReference type="InterPro" id="IPR004659">
    <property type="entry name" value="RNase_E/G"/>
</dbReference>
<reference evidence="18 19" key="1">
    <citation type="journal article" date="2016" name="Genome Announc.">
        <title>First Complete Genome Sequence of a Subdivision 6 Acidobacterium Strain.</title>
        <authorList>
            <person name="Huang S."/>
            <person name="Vieira S."/>
            <person name="Bunk B."/>
            <person name="Riedel T."/>
            <person name="Sproer C."/>
            <person name="Overmann J."/>
        </authorList>
    </citation>
    <scope>NUCLEOTIDE SEQUENCE [LARGE SCALE GENOMIC DNA]</scope>
    <source>
        <strain evidence="19">DSM 100886 HEG_-6_39</strain>
    </source>
</reference>
<dbReference type="Gene3D" id="2.40.50.140">
    <property type="entry name" value="Nucleic acid-binding proteins"/>
    <property type="match status" value="1"/>
</dbReference>
<dbReference type="PANTHER" id="PTHR30001:SF0">
    <property type="entry name" value="RIBONUCLEASE G"/>
    <property type="match status" value="1"/>
</dbReference>
<evidence type="ECO:0000256" key="8">
    <source>
        <dbReference type="ARBA" id="ARBA00022694"/>
    </source>
</evidence>
<comment type="similarity">
    <text evidence="3">Belongs to the RNase E/G family. RNase G subfamily.</text>
</comment>
<dbReference type="InterPro" id="IPR012340">
    <property type="entry name" value="NA-bd_OB-fold"/>
</dbReference>
<feature type="compositionally biased region" description="Basic and acidic residues" evidence="16">
    <location>
        <begin position="139"/>
        <end position="148"/>
    </location>
</feature>
<accession>A0A143PSF2</accession>
<evidence type="ECO:0000256" key="10">
    <source>
        <dbReference type="ARBA" id="ARBA00022723"/>
    </source>
</evidence>
<dbReference type="GO" id="GO:0004519">
    <property type="term" value="F:endonuclease activity"/>
    <property type="evidence" value="ECO:0007669"/>
    <property type="project" value="UniProtKB-KW"/>
</dbReference>
<dbReference type="KEGG" id="abac:LuPra_04772"/>
<keyword evidence="14" id="KW-0460">Magnesium</keyword>